<evidence type="ECO:0000313" key="4">
    <source>
        <dbReference type="Proteomes" id="UP000593880"/>
    </source>
</evidence>
<evidence type="ECO:0000313" key="5">
    <source>
        <dbReference type="Proteomes" id="UP000625079"/>
    </source>
</evidence>
<dbReference type="Proteomes" id="UP000593880">
    <property type="component" value="Plasmid unnamed"/>
</dbReference>
<dbReference type="EMBL" id="BMHC01000007">
    <property type="protein sequence ID" value="GGI25971.1"/>
    <property type="molecule type" value="Genomic_DNA"/>
</dbReference>
<dbReference type="AlphaFoldDB" id="A0A410VIJ9"/>
<evidence type="ECO:0000313" key="3">
    <source>
        <dbReference type="EMBL" id="QOZ64716.1"/>
    </source>
</evidence>
<sequence>MSVSLTPAIFALSLGLAMIASIAGGMVGGLIVGGKVLGNELAALLGGFYGPLAGIAGVFVGLIALSIIA</sequence>
<keyword evidence="4" id="KW-1185">Reference proteome</keyword>
<feature type="transmembrane region" description="Helical" evidence="1">
    <location>
        <begin position="48"/>
        <end position="68"/>
    </location>
</feature>
<keyword evidence="1" id="KW-0812">Transmembrane</keyword>
<evidence type="ECO:0000313" key="2">
    <source>
        <dbReference type="EMBL" id="GGI25971.1"/>
    </source>
</evidence>
<dbReference type="RefSeq" id="WP_128930109.1">
    <property type="nucleotide sequence ID" value="NZ_BMHC01000007.1"/>
</dbReference>
<organism evidence="2 5">
    <name type="scientific">Bradyrhizobium guangdongense</name>
    <dbReference type="NCBI Taxonomy" id="1325090"/>
    <lineage>
        <taxon>Bacteria</taxon>
        <taxon>Pseudomonadati</taxon>
        <taxon>Pseudomonadota</taxon>
        <taxon>Alphaproteobacteria</taxon>
        <taxon>Hyphomicrobiales</taxon>
        <taxon>Nitrobacteraceae</taxon>
        <taxon>Bradyrhizobium</taxon>
    </lineage>
</organism>
<name>A0A410VIJ9_9BRAD</name>
<protein>
    <recommendedName>
        <fullName evidence="6">GlsB/YeaQ/YmgE family stress response membrane protein</fullName>
    </recommendedName>
</protein>
<reference evidence="3 4" key="2">
    <citation type="submission" date="2018-06" db="EMBL/GenBank/DDBJ databases">
        <title>Comparative genomics of rhizobia nodulating Arachis hypogaea in China.</title>
        <authorList>
            <person name="Li Y."/>
        </authorList>
    </citation>
    <scope>NUCLEOTIDE SEQUENCE [LARGE SCALE GENOMIC DNA]</scope>
    <source>
        <strain evidence="3 4">CCBAU 51658</strain>
        <plasmid evidence="3 4">unnamed</plasmid>
    </source>
</reference>
<proteinExistence type="predicted"/>
<reference evidence="2" key="3">
    <citation type="submission" date="2022-12" db="EMBL/GenBank/DDBJ databases">
        <authorList>
            <person name="Sun Q."/>
            <person name="Zhou Y."/>
        </authorList>
    </citation>
    <scope>NUCLEOTIDE SEQUENCE</scope>
    <source>
        <strain evidence="2">CGMCC 1.15034</strain>
    </source>
</reference>
<gene>
    <name evidence="2" type="ORF">GCM10010987_37060</name>
    <name evidence="3" type="ORF">XH86_39470</name>
</gene>
<accession>A0A410VIJ9</accession>
<dbReference type="OrthoDB" id="8252172at2"/>
<geneLocation type="plasmid" evidence="3 4">
    <name>unnamed</name>
</geneLocation>
<dbReference type="Proteomes" id="UP000625079">
    <property type="component" value="Unassembled WGS sequence"/>
</dbReference>
<dbReference type="EMBL" id="CP030058">
    <property type="protein sequence ID" value="QOZ64716.1"/>
    <property type="molecule type" value="Genomic_DNA"/>
</dbReference>
<reference evidence="2" key="1">
    <citation type="journal article" date="2014" name="Int. J. Syst. Evol. Microbiol.">
        <title>Complete genome sequence of Corynebacterium casei LMG S-19264T (=DSM 44701T), isolated from a smear-ripened cheese.</title>
        <authorList>
            <consortium name="US DOE Joint Genome Institute (JGI-PGF)"/>
            <person name="Walter F."/>
            <person name="Albersmeier A."/>
            <person name="Kalinowski J."/>
            <person name="Ruckert C."/>
        </authorList>
    </citation>
    <scope>NUCLEOTIDE SEQUENCE</scope>
    <source>
        <strain evidence="2">CGMCC 1.15034</strain>
    </source>
</reference>
<dbReference type="GeneID" id="39481194"/>
<keyword evidence="1" id="KW-0472">Membrane</keyword>
<evidence type="ECO:0008006" key="6">
    <source>
        <dbReference type="Google" id="ProtNLM"/>
    </source>
</evidence>
<evidence type="ECO:0000256" key="1">
    <source>
        <dbReference type="SAM" id="Phobius"/>
    </source>
</evidence>
<keyword evidence="3" id="KW-0614">Plasmid</keyword>
<keyword evidence="1" id="KW-1133">Transmembrane helix</keyword>